<dbReference type="AlphaFoldDB" id="A0A168J1I5"/>
<name>A0A168J1I5_MUCCL</name>
<accession>A0A168J1I5</accession>
<comment type="caution">
    <text evidence="1">The sequence shown here is derived from an EMBL/GenBank/DDBJ whole genome shotgun (WGS) entry which is preliminary data.</text>
</comment>
<proteinExistence type="predicted"/>
<dbReference type="VEuPathDB" id="FungiDB:MUCCIDRAFT_114121"/>
<dbReference type="Proteomes" id="UP000077051">
    <property type="component" value="Unassembled WGS sequence"/>
</dbReference>
<evidence type="ECO:0000313" key="2">
    <source>
        <dbReference type="Proteomes" id="UP000077051"/>
    </source>
</evidence>
<protein>
    <submittedName>
        <fullName evidence="1">Uncharacterized protein</fullName>
    </submittedName>
</protein>
<dbReference type="OrthoDB" id="2210322at2759"/>
<dbReference type="EMBL" id="AMYB01000007">
    <property type="protein sequence ID" value="OAD00632.1"/>
    <property type="molecule type" value="Genomic_DNA"/>
</dbReference>
<evidence type="ECO:0000313" key="1">
    <source>
        <dbReference type="EMBL" id="OAD00632.1"/>
    </source>
</evidence>
<organism evidence="1 2">
    <name type="scientific">Mucor lusitanicus CBS 277.49</name>
    <dbReference type="NCBI Taxonomy" id="747725"/>
    <lineage>
        <taxon>Eukaryota</taxon>
        <taxon>Fungi</taxon>
        <taxon>Fungi incertae sedis</taxon>
        <taxon>Mucoromycota</taxon>
        <taxon>Mucoromycotina</taxon>
        <taxon>Mucoromycetes</taxon>
        <taxon>Mucorales</taxon>
        <taxon>Mucorineae</taxon>
        <taxon>Mucoraceae</taxon>
        <taxon>Mucor</taxon>
    </lineage>
</organism>
<sequence length="266" mass="29740">MAITMPISLNTFPAKATIISFSEDQSPKQQGVKDDTGMAGSLITDERRRCNAVIELMGADVPFTDKDDDDDEISDEANLHQDLINHFTDVFLSAGDNALLFLPIEAYGRDAFEDAHTEKTASTFPEAISAHTRRYPHATLSFKEEVDGGDTVKFRIGLRHANLLITGVCEINSLEVNFGPSCLSKYATQDINNCILFIREERAPQQTSSVQNCRQLLSQFGHQSTYYQYRANLHIFQDLKLQPTIIFTLCMLPSAGFGFSLENECR</sequence>
<gene>
    <name evidence="1" type="ORF">MUCCIDRAFT_114121</name>
</gene>
<keyword evidence="2" id="KW-1185">Reference proteome</keyword>
<reference evidence="1 2" key="1">
    <citation type="submission" date="2015-06" db="EMBL/GenBank/DDBJ databases">
        <title>Expansion of signal transduction pathways in fungi by whole-genome duplication.</title>
        <authorList>
            <consortium name="DOE Joint Genome Institute"/>
            <person name="Corrochano L.M."/>
            <person name="Kuo A."/>
            <person name="Marcet-Houben M."/>
            <person name="Polaino S."/>
            <person name="Salamov A."/>
            <person name="Villalobos J.M."/>
            <person name="Alvarez M.I."/>
            <person name="Avalos J."/>
            <person name="Benito E.P."/>
            <person name="Benoit I."/>
            <person name="Burger G."/>
            <person name="Camino L.P."/>
            <person name="Canovas D."/>
            <person name="Cerda-Olmedo E."/>
            <person name="Cheng J.-F."/>
            <person name="Dominguez A."/>
            <person name="Elias M."/>
            <person name="Eslava A.P."/>
            <person name="Glaser F."/>
            <person name="Grimwood J."/>
            <person name="Gutierrez G."/>
            <person name="Heitman J."/>
            <person name="Henrissat B."/>
            <person name="Iturriaga E.A."/>
            <person name="Lang B.F."/>
            <person name="Lavin J.L."/>
            <person name="Lee S."/>
            <person name="Li W."/>
            <person name="Lindquist E."/>
            <person name="Lopez-Garcia S."/>
            <person name="Luque E.M."/>
            <person name="Marcos A.T."/>
            <person name="Martin J."/>
            <person name="Mccluskey K."/>
            <person name="Medina H.R."/>
            <person name="Miralles-Duran A."/>
            <person name="Miyazaki A."/>
            <person name="Munoz-Torres E."/>
            <person name="Oguiza J.A."/>
            <person name="Ohm R."/>
            <person name="Olmedo M."/>
            <person name="Orejas M."/>
            <person name="Ortiz-Castellanos L."/>
            <person name="Pisabarro A.G."/>
            <person name="Rodriguez-Romero J."/>
            <person name="Ruiz-Herrera J."/>
            <person name="Ruiz-Vazquez R."/>
            <person name="Sanz C."/>
            <person name="Schackwitz W."/>
            <person name="Schmutz J."/>
            <person name="Shahriari M."/>
            <person name="Shelest E."/>
            <person name="Silva-Franco F."/>
            <person name="Soanes D."/>
            <person name="Syed K."/>
            <person name="Tagua V.G."/>
            <person name="Talbot N.J."/>
            <person name="Thon M."/>
            <person name="De Vries R.P."/>
            <person name="Wiebenga A."/>
            <person name="Yadav J.S."/>
            <person name="Braun E.L."/>
            <person name="Baker S."/>
            <person name="Garre V."/>
            <person name="Horwitz B."/>
            <person name="Torres-Martinez S."/>
            <person name="Idnurm A."/>
            <person name="Herrera-Estrella A."/>
            <person name="Gabaldon T."/>
            <person name="Grigoriev I.V."/>
        </authorList>
    </citation>
    <scope>NUCLEOTIDE SEQUENCE [LARGE SCALE GENOMIC DNA]</scope>
    <source>
        <strain evidence="1 2">CBS 277.49</strain>
    </source>
</reference>